<sequence length="101" mass="10537">MILPLSPTEVHRPADLVRRCIAALRHKDSSVPQDAVALRSAQMAGADAIAEAVAGAMSQVVYWHPCAGGGRGRQRDGGLVNGNDFDGHMINATNLTGGMST</sequence>
<evidence type="ECO:0000313" key="2">
    <source>
        <dbReference type="Proteomes" id="UP000541426"/>
    </source>
</evidence>
<organism evidence="1 2">
    <name type="scientific">Sagittula marina</name>
    <dbReference type="NCBI Taxonomy" id="943940"/>
    <lineage>
        <taxon>Bacteria</taxon>
        <taxon>Pseudomonadati</taxon>
        <taxon>Pseudomonadota</taxon>
        <taxon>Alphaproteobacteria</taxon>
        <taxon>Rhodobacterales</taxon>
        <taxon>Roseobacteraceae</taxon>
        <taxon>Sagittula</taxon>
    </lineage>
</organism>
<comment type="caution">
    <text evidence="1">The sequence shown here is derived from an EMBL/GenBank/DDBJ whole genome shotgun (WGS) entry which is preliminary data.</text>
</comment>
<name>A0A7W6GU03_9RHOB</name>
<proteinExistence type="predicted"/>
<dbReference type="RefSeq" id="WP_344716950.1">
    <property type="nucleotide sequence ID" value="NZ_BAABBZ010000019.1"/>
</dbReference>
<keyword evidence="2" id="KW-1185">Reference proteome</keyword>
<dbReference type="EMBL" id="JACIEJ010000008">
    <property type="protein sequence ID" value="MBB3987018.1"/>
    <property type="molecule type" value="Genomic_DNA"/>
</dbReference>
<protein>
    <submittedName>
        <fullName evidence="1">Uncharacterized protein</fullName>
    </submittedName>
</protein>
<dbReference type="Proteomes" id="UP000541426">
    <property type="component" value="Unassembled WGS sequence"/>
</dbReference>
<gene>
    <name evidence="1" type="ORF">GGQ68_003362</name>
</gene>
<dbReference type="AlphaFoldDB" id="A0A7W6GU03"/>
<evidence type="ECO:0000313" key="1">
    <source>
        <dbReference type="EMBL" id="MBB3987018.1"/>
    </source>
</evidence>
<reference evidence="1 2" key="1">
    <citation type="submission" date="2020-08" db="EMBL/GenBank/DDBJ databases">
        <title>Genomic Encyclopedia of Type Strains, Phase IV (KMG-IV): sequencing the most valuable type-strain genomes for metagenomic binning, comparative biology and taxonomic classification.</title>
        <authorList>
            <person name="Goeker M."/>
        </authorList>
    </citation>
    <scope>NUCLEOTIDE SEQUENCE [LARGE SCALE GENOMIC DNA]</scope>
    <source>
        <strain evidence="1 2">DSM 102235</strain>
    </source>
</reference>
<accession>A0A7W6GU03</accession>